<feature type="compositionally biased region" description="Acidic residues" evidence="1">
    <location>
        <begin position="214"/>
        <end position="227"/>
    </location>
</feature>
<feature type="compositionally biased region" description="Polar residues" evidence="1">
    <location>
        <begin position="323"/>
        <end position="339"/>
    </location>
</feature>
<organism evidence="2 3">
    <name type="scientific">Aspergillus brasiliensis</name>
    <dbReference type="NCBI Taxonomy" id="319629"/>
    <lineage>
        <taxon>Eukaryota</taxon>
        <taxon>Fungi</taxon>
        <taxon>Dikarya</taxon>
        <taxon>Ascomycota</taxon>
        <taxon>Pezizomycotina</taxon>
        <taxon>Eurotiomycetes</taxon>
        <taxon>Eurotiomycetidae</taxon>
        <taxon>Eurotiales</taxon>
        <taxon>Aspergillaceae</taxon>
        <taxon>Aspergillus</taxon>
        <taxon>Aspergillus subgen. Circumdati</taxon>
    </lineage>
</organism>
<feature type="compositionally biased region" description="Polar residues" evidence="1">
    <location>
        <begin position="958"/>
        <end position="971"/>
    </location>
</feature>
<accession>A0A9W5YN71</accession>
<feature type="compositionally biased region" description="Basic residues" evidence="1">
    <location>
        <begin position="294"/>
        <end position="303"/>
    </location>
</feature>
<evidence type="ECO:0000313" key="3">
    <source>
        <dbReference type="Proteomes" id="UP001143548"/>
    </source>
</evidence>
<proteinExistence type="predicted"/>
<comment type="caution">
    <text evidence="2">The sequence shown here is derived from an EMBL/GenBank/DDBJ whole genome shotgun (WGS) entry which is preliminary data.</text>
</comment>
<dbReference type="AlphaFoldDB" id="A0A9W5YN71"/>
<feature type="region of interest" description="Disordered" evidence="1">
    <location>
        <begin position="135"/>
        <end position="339"/>
    </location>
</feature>
<evidence type="ECO:0000313" key="2">
    <source>
        <dbReference type="EMBL" id="GKZ19734.1"/>
    </source>
</evidence>
<reference evidence="2" key="1">
    <citation type="submission" date="2022-07" db="EMBL/GenBank/DDBJ databases">
        <title>Taxonomy of Aspergillus series Nigri: significant species reduction supported by multi-species coalescent approaches.</title>
        <authorList>
            <person name="Bian C."/>
            <person name="Kusuya Y."/>
            <person name="Sklenar F."/>
            <person name="D'hooge E."/>
            <person name="Yaguchi T."/>
            <person name="Takahashi H."/>
            <person name="Hubka V."/>
        </authorList>
    </citation>
    <scope>NUCLEOTIDE SEQUENCE</scope>
    <source>
        <strain evidence="2">CBS 733.88</strain>
    </source>
</reference>
<protein>
    <submittedName>
        <fullName evidence="2">Uncharacterized protein</fullName>
    </submittedName>
</protein>
<feature type="compositionally biased region" description="Low complexity" evidence="1">
    <location>
        <begin position="784"/>
        <end position="820"/>
    </location>
</feature>
<feature type="region of interest" description="Disordered" evidence="1">
    <location>
        <begin position="950"/>
        <end position="1013"/>
    </location>
</feature>
<sequence>MQSSSHSNEHGDCAYPLFDVNRLEEPAETDTLFGKSIQTIKNSLMRTGRKGYDKLLKFHGWGYGYEMTSHSLQPRHHKLAILLKVLWNQAEYHQPQSVDELFDFTRDAGPRLLKQELIRDWDSYLPISRYYPDPPEALPTSAPHTNRPDGAPSAVPDGYLERMRQPASCDDSSESQLSSLDEEILDPGSPKEDETMQEVEVEGKGKGKGKEKEKEEEEEEEEEEQLEDNPYCSEGLERVEGDPSTSRGDQGAEEKMTEVDEDKTSERDAGDPMEEDSSDEGTPTQMTGAEAPATRHRGSLSRRRSSDELISEAITDPNAAVSRPQQSQAAAPLSNKDTVSATEAVERAVMSLTYNKLERHPTAVPYKSQLWVPAVAKRYIRSLGYDFNPLTAGVKIHNTQGHRITPHPTTGCNYTYRGRGPVCANFLSSVTGCAIVAGRLLDAGSTNIDREQQGWQQDLTVIQRLFIEVTDIQWDMCENQNQKEYQLGNAYSLSLSPRKLPPHRHLFQYMRQVWCISTQGFNQFALAYKDAIGKPCECAPSSNNGAITNDHSMTAVEPPMAETDRNGVEIKDVLSRTFAPQGRIDCVKCKKRGVISYERRFSKVPMRLVVGLPPGVSIRSHTEDFTLAYHDEHGHEQSATYRWLGGFYLYDDHIRLYWNDAERGERGEGMLRMYDGLTNGGLILGNIPPHSRTERVPEVCRNQTIPLLFYERVMNPSIEVIQGSIRAVDNMRNHVSQGRLILQQSPGWAPPERSLVNEGPYPWAPLLPEAGEESQEAQNSKVCAQPKAQPQAQPKAQLQAQPQAQLQAQPQMTQPRMQPQARRRNEAVRSRIAQAQPYPARRPPPYVRSNLSFTSTPNMSADLSTSVMSASSFVGSEMQSPAMGWPHLAGSSSSSPGQASFPPLARLSPPLWQGPPPYTEGNYGAAAASPFPMASASSRQTATYSPIHTNPGPHAARQTETNPMQLTNPDGSSAYGDFGYTMMGQSSSPLPYPEQPHHPDNWVNRSGHPRPGY</sequence>
<feature type="region of interest" description="Disordered" evidence="1">
    <location>
        <begin position="746"/>
        <end position="853"/>
    </location>
</feature>
<evidence type="ECO:0000256" key="1">
    <source>
        <dbReference type="SAM" id="MobiDB-lite"/>
    </source>
</evidence>
<name>A0A9W5YN71_9EURO</name>
<dbReference type="Proteomes" id="UP001143548">
    <property type="component" value="Unassembled WGS sequence"/>
</dbReference>
<dbReference type="EMBL" id="BROQ01000022">
    <property type="protein sequence ID" value="GKZ19734.1"/>
    <property type="molecule type" value="Genomic_DNA"/>
</dbReference>
<feature type="compositionally biased region" description="Basic and acidic residues" evidence="1">
    <location>
        <begin position="250"/>
        <end position="270"/>
    </location>
</feature>
<gene>
    <name evidence="2" type="ORF">AbraCBS73388_004721</name>
</gene>
<feature type="compositionally biased region" description="Basic and acidic residues" evidence="1">
    <location>
        <begin position="201"/>
        <end position="213"/>
    </location>
</feature>
<feature type="compositionally biased region" description="Low complexity" evidence="1">
    <location>
        <begin position="168"/>
        <end position="179"/>
    </location>
</feature>